<feature type="compositionally biased region" description="Polar residues" evidence="1">
    <location>
        <begin position="354"/>
        <end position="373"/>
    </location>
</feature>
<feature type="compositionally biased region" description="Polar residues" evidence="1">
    <location>
        <begin position="114"/>
        <end position="131"/>
    </location>
</feature>
<evidence type="ECO:0000256" key="1">
    <source>
        <dbReference type="SAM" id="MobiDB-lite"/>
    </source>
</evidence>
<name>A0A8H3D1U5_9AGAM</name>
<gene>
    <name evidence="2" type="ORF">RDB_LOCUS157481</name>
</gene>
<feature type="compositionally biased region" description="Polar residues" evidence="1">
    <location>
        <begin position="1"/>
        <end position="17"/>
    </location>
</feature>
<proteinExistence type="predicted"/>
<evidence type="ECO:0000313" key="2">
    <source>
        <dbReference type="EMBL" id="CAE6504263.1"/>
    </source>
</evidence>
<feature type="region of interest" description="Disordered" evidence="1">
    <location>
        <begin position="354"/>
        <end position="398"/>
    </location>
</feature>
<evidence type="ECO:0000313" key="3">
    <source>
        <dbReference type="Proteomes" id="UP000663888"/>
    </source>
</evidence>
<feature type="compositionally biased region" description="Low complexity" evidence="1">
    <location>
        <begin position="93"/>
        <end position="113"/>
    </location>
</feature>
<protein>
    <submittedName>
        <fullName evidence="2">Uncharacterized protein</fullName>
    </submittedName>
</protein>
<reference evidence="2" key="1">
    <citation type="submission" date="2021-01" db="EMBL/GenBank/DDBJ databases">
        <authorList>
            <person name="Kaushik A."/>
        </authorList>
    </citation>
    <scope>NUCLEOTIDE SEQUENCE</scope>
    <source>
        <strain evidence="2">AG4-R118</strain>
    </source>
</reference>
<feature type="region of interest" description="Disordered" evidence="1">
    <location>
        <begin position="1"/>
        <end position="32"/>
    </location>
</feature>
<accession>A0A8H3D1U5</accession>
<organism evidence="2 3">
    <name type="scientific">Rhizoctonia solani</name>
    <dbReference type="NCBI Taxonomy" id="456999"/>
    <lineage>
        <taxon>Eukaryota</taxon>
        <taxon>Fungi</taxon>
        <taxon>Dikarya</taxon>
        <taxon>Basidiomycota</taxon>
        <taxon>Agaricomycotina</taxon>
        <taxon>Agaricomycetes</taxon>
        <taxon>Cantharellales</taxon>
        <taxon>Ceratobasidiaceae</taxon>
        <taxon>Rhizoctonia</taxon>
    </lineage>
</organism>
<comment type="caution">
    <text evidence="2">The sequence shown here is derived from an EMBL/GenBank/DDBJ whole genome shotgun (WGS) entry which is preliminary data.</text>
</comment>
<dbReference type="AlphaFoldDB" id="A0A8H3D1U5"/>
<dbReference type="EMBL" id="CAJMWX010001751">
    <property type="protein sequence ID" value="CAE6504263.1"/>
    <property type="molecule type" value="Genomic_DNA"/>
</dbReference>
<feature type="region of interest" description="Disordered" evidence="1">
    <location>
        <begin position="89"/>
        <end position="143"/>
    </location>
</feature>
<dbReference type="Proteomes" id="UP000663888">
    <property type="component" value="Unassembled WGS sequence"/>
</dbReference>
<sequence>MQSHSDSRTSGMIYSATSRSHPSPYSRPPVSVPASETDFTGYYDDQFRLNQSYEKCLPPPISRSLQDTLFAGSARSLTKHIGLHWNPTPSNITSMTTPPSSQSSFTSVSTLASETSGTTGNKSRQQVTRRTQGPAPRRPTPDDFRSMVLFPHDMERLAGIVDYVGTDSKYTLSRNYSAVMVRLSIKSQDIANKMHEVYEPLDAIDIFLGILLEYTGLRPEQKGCVSLRVCFGALTAVMGDSSQLTGVQPSASDPNAPVVPKEYLGQFRSFNPNLHDVLRRLSTKLEKSMNLYRHRRSPSGSLVAKFQEMSDTFELWNAHLMDTTFSLPFQIASDWLKNHPVQVDNRRRNQAYNEQASPNFSDTTRPSPNQVDSNYLPPMNPYAEPSRSPNRANVRPSGIDAANQYDSLFRSSSSTNGVTFFSDGPNGTGPFHVYRGVSAIDESLGLHSLENGAGMYPHPSHPSNTGPYQGTGVVYPGYN</sequence>